<dbReference type="GO" id="GO:0015732">
    <property type="term" value="P:prostaglandin transport"/>
    <property type="evidence" value="ECO:0007669"/>
    <property type="project" value="TreeGrafter"/>
</dbReference>
<keyword evidence="7" id="KW-1015">Disulfide bond</keyword>
<keyword evidence="11" id="KW-1185">Reference proteome</keyword>
<feature type="transmembrane region" description="Helical" evidence="8">
    <location>
        <begin position="525"/>
        <end position="546"/>
    </location>
</feature>
<gene>
    <name evidence="10" type="ORF">EOD39_15754</name>
</gene>
<accession>A0A444UC24</accession>
<dbReference type="PROSITE" id="PS51465">
    <property type="entry name" value="KAZAL_2"/>
    <property type="match status" value="1"/>
</dbReference>
<evidence type="ECO:0000256" key="5">
    <source>
        <dbReference type="ARBA" id="ARBA00022989"/>
    </source>
</evidence>
<dbReference type="GO" id="GO:0015347">
    <property type="term" value="F:sodium-independent organic anion transmembrane transporter activity"/>
    <property type="evidence" value="ECO:0007669"/>
    <property type="project" value="TreeGrafter"/>
</dbReference>
<evidence type="ECO:0000256" key="2">
    <source>
        <dbReference type="ARBA" id="ARBA00009657"/>
    </source>
</evidence>
<feature type="transmembrane region" description="Helical" evidence="8">
    <location>
        <begin position="566"/>
        <end position="585"/>
    </location>
</feature>
<keyword evidence="3" id="KW-1003">Cell membrane</keyword>
<dbReference type="PANTHER" id="PTHR11388">
    <property type="entry name" value="ORGANIC ANION TRANSPORTER"/>
    <property type="match status" value="1"/>
</dbReference>
<feature type="transmembrane region" description="Helical" evidence="8">
    <location>
        <begin position="597"/>
        <end position="616"/>
    </location>
</feature>
<feature type="transmembrane region" description="Helical" evidence="8">
    <location>
        <begin position="43"/>
        <end position="64"/>
    </location>
</feature>
<evidence type="ECO:0000256" key="4">
    <source>
        <dbReference type="ARBA" id="ARBA00022692"/>
    </source>
</evidence>
<comment type="similarity">
    <text evidence="2">Belongs to the organo anion transporter (TC 2.A.60) family.</text>
</comment>
<dbReference type="InterPro" id="IPR004156">
    <property type="entry name" value="OATP"/>
</dbReference>
<proteinExistence type="inferred from homology"/>
<comment type="subcellular location">
    <subcellularLocation>
        <location evidence="1">Cell membrane</location>
        <topology evidence="1">Multi-pass membrane protein</topology>
    </subcellularLocation>
</comment>
<evidence type="ECO:0000313" key="10">
    <source>
        <dbReference type="EMBL" id="RXM32737.1"/>
    </source>
</evidence>
<feature type="transmembrane region" description="Helical" evidence="8">
    <location>
        <begin position="649"/>
        <end position="674"/>
    </location>
</feature>
<dbReference type="SUPFAM" id="SSF103473">
    <property type="entry name" value="MFS general substrate transporter"/>
    <property type="match status" value="2"/>
</dbReference>
<feature type="transmembrane region" description="Helical" evidence="8">
    <location>
        <begin position="694"/>
        <end position="715"/>
    </location>
</feature>
<dbReference type="SUPFAM" id="SSF100895">
    <property type="entry name" value="Kazal-type serine protease inhibitors"/>
    <property type="match status" value="1"/>
</dbReference>
<feature type="transmembrane region" description="Helical" evidence="8">
    <location>
        <begin position="268"/>
        <end position="290"/>
    </location>
</feature>
<dbReference type="InterPro" id="IPR036259">
    <property type="entry name" value="MFS_trans_sf"/>
</dbReference>
<evidence type="ECO:0000256" key="1">
    <source>
        <dbReference type="ARBA" id="ARBA00004651"/>
    </source>
</evidence>
<evidence type="ECO:0000313" key="11">
    <source>
        <dbReference type="Proteomes" id="UP000289886"/>
    </source>
</evidence>
<dbReference type="Proteomes" id="UP000289886">
    <property type="component" value="Unassembled WGS sequence"/>
</dbReference>
<dbReference type="EMBL" id="SCEB01214857">
    <property type="protein sequence ID" value="RXM32737.1"/>
    <property type="molecule type" value="Genomic_DNA"/>
</dbReference>
<feature type="domain" description="Kazal-like" evidence="9">
    <location>
        <begin position="175"/>
        <end position="230"/>
    </location>
</feature>
<evidence type="ECO:0000256" key="8">
    <source>
        <dbReference type="SAM" id="Phobius"/>
    </source>
</evidence>
<dbReference type="GO" id="GO:0043252">
    <property type="term" value="P:sodium-independent organic anion transport"/>
    <property type="evidence" value="ECO:0007669"/>
    <property type="project" value="TreeGrafter"/>
</dbReference>
<dbReference type="Pfam" id="PF03137">
    <property type="entry name" value="OATP"/>
    <property type="match status" value="4"/>
</dbReference>
<feature type="transmembrane region" description="Helical" evidence="8">
    <location>
        <begin position="436"/>
        <end position="458"/>
    </location>
</feature>
<dbReference type="PANTHER" id="PTHR11388:SF86">
    <property type="entry name" value="SOLUTE CARRIER ORGANIC ANION TRANSPORTER FAMILY MEMBER 3A1"/>
    <property type="match status" value="1"/>
</dbReference>
<feature type="transmembrane region" description="Helical" evidence="8">
    <location>
        <begin position="389"/>
        <end position="416"/>
    </location>
</feature>
<keyword evidence="6 8" id="KW-0472">Membrane</keyword>
<organism evidence="10 11">
    <name type="scientific">Acipenser ruthenus</name>
    <name type="common">Sterlet sturgeon</name>
    <dbReference type="NCBI Taxonomy" id="7906"/>
    <lineage>
        <taxon>Eukaryota</taxon>
        <taxon>Metazoa</taxon>
        <taxon>Chordata</taxon>
        <taxon>Craniata</taxon>
        <taxon>Vertebrata</taxon>
        <taxon>Euteleostomi</taxon>
        <taxon>Actinopterygii</taxon>
        <taxon>Chondrostei</taxon>
        <taxon>Acipenseriformes</taxon>
        <taxon>Acipenseridae</taxon>
        <taxon>Acipenser</taxon>
    </lineage>
</organism>
<evidence type="ECO:0000256" key="3">
    <source>
        <dbReference type="ARBA" id="ARBA00022475"/>
    </source>
</evidence>
<feature type="transmembrane region" description="Helical" evidence="8">
    <location>
        <begin position="239"/>
        <end position="262"/>
    </location>
</feature>
<reference evidence="10 11" key="1">
    <citation type="submission" date="2019-01" db="EMBL/GenBank/DDBJ databases">
        <title>Draft Genome and Complete Hox-Cluster Characterization of the Sterlet Sturgeon (Acipenser ruthenus).</title>
        <authorList>
            <person name="Wei Q."/>
        </authorList>
    </citation>
    <scope>NUCLEOTIDE SEQUENCE [LARGE SCALE GENOMIC DNA]</scope>
    <source>
        <strain evidence="10">WHYD16114868_AA</strain>
        <tissue evidence="10">Blood</tissue>
    </source>
</reference>
<dbReference type="InterPro" id="IPR002350">
    <property type="entry name" value="Kazal_dom"/>
</dbReference>
<evidence type="ECO:0000259" key="9">
    <source>
        <dbReference type="PROSITE" id="PS51465"/>
    </source>
</evidence>
<dbReference type="InterPro" id="IPR036058">
    <property type="entry name" value="Kazal_dom_sf"/>
</dbReference>
<dbReference type="Gene3D" id="3.30.60.30">
    <property type="match status" value="1"/>
</dbReference>
<comment type="caution">
    <text evidence="10">The sequence shown here is derived from an EMBL/GenBank/DDBJ whole genome shotgun (WGS) entry which is preliminary data.</text>
</comment>
<protein>
    <submittedName>
        <fullName evidence="10">Solute carrier organic anion transporter family member 3A1</fullName>
    </submittedName>
</protein>
<evidence type="ECO:0000256" key="6">
    <source>
        <dbReference type="ARBA" id="ARBA00023136"/>
    </source>
</evidence>
<sequence>MMTILGVALGYIVGGQLLNIYVDVDQLQDVALSPEDPRWVGGWWIGYLIGLPAAWLLIVPFLGFPKHLPGTAKIHAEKVSQVHHDGSEDIVKEKDVGKSFKDFPLSLKLLLKNPVFMCLTLTATSEGMTSFGTSIFFTKFIENQYGKTASISSLIAAKCDNPEFAGISVENGATGNLSAPCNANYNCDRSHYNPVCGVNNVQYFSPCHAGCKDHVLLSKTEISMLSTLEKRFSLRTTELGLIASGFEIGNLLVILLVSYFGGKGHRPRLIGCGGIIMALGSLLCALPEFVSHQYDYQKVKISTSRDTCSTGKPSMEKEDEIESCMETQSSNMMYVLLVIAQVLIGVGASSVQPLGVSYMDDHVKKKDSSLYLGADAGGCQRNKSVIFEYIGIILTTTLFGPLLGFLMGAIFTKVYVDAIFIDTEKLNISSEDPRWMGAWWAGFLVCAALLFFSSLFMFGFPRVMPLKNCTKSKLSKLLLPSKAIKEQGKPVTENNRQKETRKSQICCHHFVAILSVTKQLFQNPVFTCIVLAACMGLAAIGGMSAFLGKYLESQFGLNTSSANQLIGVAAIPCVCLGMLLGGYLVKKCNLSPVGIVKLGMTANVLCSAAFVFLLFLGCETGPVAGVTADYINGAVNPLFKSYALGIQFLLLRVLVFIPMPLVFGAAIDSACLVWSESCGKRTTCSMYNNDTYRYLYFSVSVGLKTAAFILMTMTWHCIKSNPKKHLQGDEDCTEKLTPTELFASTLTLDTAGTTKSATARTTFIYHLGDNEMCENIESVL</sequence>
<evidence type="ECO:0000256" key="7">
    <source>
        <dbReference type="ARBA" id="ARBA00023157"/>
    </source>
</evidence>
<dbReference type="GO" id="GO:0016323">
    <property type="term" value="C:basolateral plasma membrane"/>
    <property type="evidence" value="ECO:0007669"/>
    <property type="project" value="TreeGrafter"/>
</dbReference>
<name>A0A444UC24_ACIRT</name>
<keyword evidence="5 8" id="KW-1133">Transmembrane helix</keyword>
<dbReference type="AlphaFoldDB" id="A0A444UC24"/>
<keyword evidence="4 8" id="KW-0812">Transmembrane</keyword>
<dbReference type="Gene3D" id="1.20.1250.20">
    <property type="entry name" value="MFS general substrate transporter like domains"/>
    <property type="match status" value="2"/>
</dbReference>